<accession>A0A9I9EA67</accession>
<reference evidence="2" key="1">
    <citation type="submission" date="2023-03" db="UniProtKB">
        <authorList>
            <consortium name="EnsemblPlants"/>
        </authorList>
    </citation>
    <scope>IDENTIFICATION</scope>
</reference>
<keyword evidence="1" id="KW-1133">Transmembrane helix</keyword>
<organism evidence="2">
    <name type="scientific">Cucumis melo</name>
    <name type="common">Muskmelon</name>
    <dbReference type="NCBI Taxonomy" id="3656"/>
    <lineage>
        <taxon>Eukaryota</taxon>
        <taxon>Viridiplantae</taxon>
        <taxon>Streptophyta</taxon>
        <taxon>Embryophyta</taxon>
        <taxon>Tracheophyta</taxon>
        <taxon>Spermatophyta</taxon>
        <taxon>Magnoliopsida</taxon>
        <taxon>eudicotyledons</taxon>
        <taxon>Gunneridae</taxon>
        <taxon>Pentapetalae</taxon>
        <taxon>rosids</taxon>
        <taxon>fabids</taxon>
        <taxon>Cucurbitales</taxon>
        <taxon>Cucurbitaceae</taxon>
        <taxon>Benincaseae</taxon>
        <taxon>Cucumis</taxon>
    </lineage>
</organism>
<dbReference type="AlphaFoldDB" id="A0A9I9EA67"/>
<proteinExistence type="predicted"/>
<sequence>MYIWKGFFSAFFFPYVCGNFLLMLGPHLHFNLISKETTFSSAAKFSDYRPYLIFNTFTPMGGTKLLMKAIMIEDISG</sequence>
<dbReference type="Gramene" id="MELO3C030938.2.1">
    <property type="protein sequence ID" value="MELO3C030938.2.1"/>
    <property type="gene ID" value="MELO3C030938.2"/>
</dbReference>
<evidence type="ECO:0000313" key="2">
    <source>
        <dbReference type="EnsemblPlants" id="MELO3C030938.2.1"/>
    </source>
</evidence>
<name>A0A9I9EA67_CUCME</name>
<protein>
    <submittedName>
        <fullName evidence="2">Uncharacterized protein</fullName>
    </submittedName>
</protein>
<evidence type="ECO:0000256" key="1">
    <source>
        <dbReference type="SAM" id="Phobius"/>
    </source>
</evidence>
<feature type="transmembrane region" description="Helical" evidence="1">
    <location>
        <begin position="6"/>
        <end position="25"/>
    </location>
</feature>
<keyword evidence="1" id="KW-0812">Transmembrane</keyword>
<keyword evidence="1" id="KW-0472">Membrane</keyword>
<dbReference type="EnsemblPlants" id="MELO3C030938.2.1">
    <property type="protein sequence ID" value="MELO3C030938.2.1"/>
    <property type="gene ID" value="MELO3C030938.2"/>
</dbReference>